<dbReference type="Pfam" id="PF04819">
    <property type="entry name" value="DUF716"/>
    <property type="match status" value="1"/>
</dbReference>
<keyword evidence="3 6" id="KW-0812">Transmembrane</keyword>
<reference evidence="7 8" key="1">
    <citation type="journal article" date="2013" name="Proc. Natl. Acad. Sci. U.S.A.">
        <title>Fine-scale variation in meiotic recombination in Mimulus inferred from population shotgun sequencing.</title>
        <authorList>
            <person name="Hellsten U."/>
            <person name="Wright K.M."/>
            <person name="Jenkins J."/>
            <person name="Shu S."/>
            <person name="Yuan Y."/>
            <person name="Wessler S.R."/>
            <person name="Schmutz J."/>
            <person name="Willis J.H."/>
            <person name="Rokhsar D.S."/>
        </authorList>
    </citation>
    <scope>NUCLEOTIDE SEQUENCE [LARGE SCALE GENOMIC DNA]</scope>
    <source>
        <strain evidence="8">cv. DUN x IM62</strain>
    </source>
</reference>
<gene>
    <name evidence="7" type="ORF">MIMGU_mgv1a011338mg</name>
</gene>
<dbReference type="eggNOG" id="ENOG502QSGX">
    <property type="taxonomic scope" value="Eukaryota"/>
</dbReference>
<dbReference type="InterPro" id="IPR006904">
    <property type="entry name" value="DUF716"/>
</dbReference>
<dbReference type="PANTHER" id="PTHR47830">
    <property type="entry name" value="OS11G0534100 PROTEIN"/>
    <property type="match status" value="1"/>
</dbReference>
<organism evidence="7 8">
    <name type="scientific">Erythranthe guttata</name>
    <name type="common">Yellow monkey flower</name>
    <name type="synonym">Mimulus guttatus</name>
    <dbReference type="NCBI Taxonomy" id="4155"/>
    <lineage>
        <taxon>Eukaryota</taxon>
        <taxon>Viridiplantae</taxon>
        <taxon>Streptophyta</taxon>
        <taxon>Embryophyta</taxon>
        <taxon>Tracheophyta</taxon>
        <taxon>Spermatophyta</taxon>
        <taxon>Magnoliopsida</taxon>
        <taxon>eudicotyledons</taxon>
        <taxon>Gunneridae</taxon>
        <taxon>Pentapetalae</taxon>
        <taxon>asterids</taxon>
        <taxon>lamiids</taxon>
        <taxon>Lamiales</taxon>
        <taxon>Phrymaceae</taxon>
        <taxon>Erythranthe</taxon>
    </lineage>
</organism>
<evidence type="ECO:0000313" key="8">
    <source>
        <dbReference type="Proteomes" id="UP000030748"/>
    </source>
</evidence>
<feature type="transmembrane region" description="Helical" evidence="6">
    <location>
        <begin position="51"/>
        <end position="72"/>
    </location>
</feature>
<accession>A0A022PS03</accession>
<comment type="subcellular location">
    <subcellularLocation>
        <location evidence="1">Membrane</location>
        <topology evidence="1">Multi-pass membrane protein</topology>
    </subcellularLocation>
</comment>
<feature type="transmembrane region" description="Helical" evidence="6">
    <location>
        <begin position="142"/>
        <end position="161"/>
    </location>
</feature>
<evidence type="ECO:0000313" key="7">
    <source>
        <dbReference type="EMBL" id="EYU18289.1"/>
    </source>
</evidence>
<evidence type="ECO:0000256" key="1">
    <source>
        <dbReference type="ARBA" id="ARBA00004141"/>
    </source>
</evidence>
<dbReference type="GO" id="GO:0016020">
    <property type="term" value="C:membrane"/>
    <property type="evidence" value="ECO:0007669"/>
    <property type="project" value="UniProtKB-SubCell"/>
</dbReference>
<evidence type="ECO:0000256" key="6">
    <source>
        <dbReference type="SAM" id="Phobius"/>
    </source>
</evidence>
<name>A0A022PS03_ERYGU</name>
<evidence type="ECO:0000256" key="3">
    <source>
        <dbReference type="ARBA" id="ARBA00022692"/>
    </source>
</evidence>
<dbReference type="OMA" id="FSGHPTY"/>
<keyword evidence="4 6" id="KW-1133">Transmembrane helix</keyword>
<feature type="transmembrane region" description="Helical" evidence="6">
    <location>
        <begin position="115"/>
        <end position="136"/>
    </location>
</feature>
<dbReference type="PANTHER" id="PTHR47830:SF2">
    <property type="entry name" value="PROTEIN, PUTATIVE-RELATED"/>
    <property type="match status" value="1"/>
</dbReference>
<evidence type="ECO:0000256" key="5">
    <source>
        <dbReference type="ARBA" id="ARBA00023136"/>
    </source>
</evidence>
<keyword evidence="8" id="KW-1185">Reference proteome</keyword>
<evidence type="ECO:0000256" key="2">
    <source>
        <dbReference type="ARBA" id="ARBA00006948"/>
    </source>
</evidence>
<dbReference type="PhylomeDB" id="A0A022PS03"/>
<dbReference type="STRING" id="4155.A0A022PS03"/>
<dbReference type="Proteomes" id="UP000030748">
    <property type="component" value="Unassembled WGS sequence"/>
</dbReference>
<dbReference type="EMBL" id="KI632336">
    <property type="protein sequence ID" value="EYU18289.1"/>
    <property type="molecule type" value="Genomic_DNA"/>
</dbReference>
<keyword evidence="5 6" id="KW-0472">Membrane</keyword>
<dbReference type="OrthoDB" id="1842378at2759"/>
<dbReference type="AlphaFoldDB" id="A0A022PS03"/>
<protein>
    <submittedName>
        <fullName evidence="7">Uncharacterized protein</fullName>
    </submittedName>
</protein>
<feature type="transmembrane region" description="Helical" evidence="6">
    <location>
        <begin position="230"/>
        <end position="254"/>
    </location>
</feature>
<comment type="similarity">
    <text evidence="2">Belongs to the TMEM45 family.</text>
</comment>
<sequence length="285" mass="31583">MASLAAHLTASLLLYPVGIRRLLCSISLYLKNPSLYRSRIWYLSEPKWRNLDLYTLLVLLPIASLSHISIFLVLSENPTYRFSFLHQSLVVFIFWALLIFVVLRESFDLFSLPENLAFLFAGIAFLIEFHLTGRGIAGLGGWVYRILGGLAILCSACCVYLSIRPSAFFADFMLSSGLVLKGTWVLQAGLSLYTDAFGLKGCDKITGASVTKGGADVKCELDDDMWRGVVLMNLLFVGHVVFVVVTGFVSFGALNRYTNTTSGRLLAEIGSETMLMHPLPELEMD</sequence>
<dbReference type="KEGG" id="egt:105949786"/>
<proteinExistence type="inferred from homology"/>
<evidence type="ECO:0000256" key="4">
    <source>
        <dbReference type="ARBA" id="ARBA00022989"/>
    </source>
</evidence>
<feature type="transmembrane region" description="Helical" evidence="6">
    <location>
        <begin position="84"/>
        <end position="103"/>
    </location>
</feature>